<organism evidence="4 5">
    <name type="scientific">Aphanomyces stellatus</name>
    <dbReference type="NCBI Taxonomy" id="120398"/>
    <lineage>
        <taxon>Eukaryota</taxon>
        <taxon>Sar</taxon>
        <taxon>Stramenopiles</taxon>
        <taxon>Oomycota</taxon>
        <taxon>Saprolegniomycetes</taxon>
        <taxon>Saprolegniales</taxon>
        <taxon>Verrucalvaceae</taxon>
        <taxon>Aphanomyces</taxon>
    </lineage>
</organism>
<dbReference type="GO" id="GO:0034236">
    <property type="term" value="F:protein kinase A catalytic subunit binding"/>
    <property type="evidence" value="ECO:0007669"/>
    <property type="project" value="TreeGrafter"/>
</dbReference>
<feature type="region of interest" description="Disordered" evidence="1">
    <location>
        <begin position="883"/>
        <end position="923"/>
    </location>
</feature>
<feature type="domain" description="Cyclic nucleotide-binding" evidence="2">
    <location>
        <begin position="205"/>
        <end position="322"/>
    </location>
</feature>
<dbReference type="InterPro" id="IPR018488">
    <property type="entry name" value="cNMP-bd_CS"/>
</dbReference>
<dbReference type="InterPro" id="IPR014710">
    <property type="entry name" value="RmlC-like_jellyroll"/>
</dbReference>
<sequence>MGKQRTKAAPAPTRSNENKRGSLVLSGGGGHDTKTNGASLAKWTGLAMLHAEHEATLDERKKTLIANVPVLGMVVNHGIAEADLMDALKPLAFKPDEVIVKQGDVDTRLYFVESGSVVISKTIKGKTHDEKASSRDEYEYFGATCEYPFVMHGEATRSANVTAINDVRCFYMELPTCMVLLKSVQTLLRFRFLMREHGVLDNLNVFSALNPKQRGRMLDLTTLHEYADGDYICKQGELDDQYFVLVEVGHMSTTPTKVDLTTYVPQGAAAKISIRKDGVDVELARKLAFQGFGEMGLFGKARTADVIAVGPVTCIVMNRESFVAAQNIHMDGDAEAMLATNLANEWDMQRHIEALHENPKVVAYLSRFIRRFKSSQNAKFLGKTLYSDLFRRVFHNPKLALEFPSISNKIDWFDATSAMKAIRFEAKRLMTKEPNKTLEELAFVGRLTDSSALLDKFRISDAPNTPEQKFYMAMQLAKIMEFISVKAGKHIFRQNVIEGKAYVVLSGLVHVVLEDNHNATKASAPPNIIASLVAGDSLGELSLVTNMARSASAVAGTDTELILIERRNFAKFFASRPGFKIRHYIIERADFIERLSYFSKYDHKSCIRVAYDMAEGHYSARHVFVAEGAHASTFYILKEGQVAVYKAKADASDVSMHVSSLGPRECFGLSTLQSAAVEVSTYVAMTPVVALELVDTKVRRLEVSVQDQIRTSLHARADHETRMAATMLERGTALFVKTKAPWCPMGQGQTPLERHMGQAYERRNTSCTRVMYQTRLDVDVRVEGGGETRSSMTSSTTSAGDELPCHTLPTSSTTTHLLGSFLSKTLQSFHAQVAPQPATATRRSPPRLYHEPLTLIQSDDTTHDVALRPVECTTTTTVGVPRHYRRKSVVDVSPLPRRPSKASSGTAPDDNNDGNGGDLGDDDAAQMWKLDRTITENLYL</sequence>
<dbReference type="Pfam" id="PF00027">
    <property type="entry name" value="cNMP_binding"/>
    <property type="match status" value="4"/>
</dbReference>
<dbReference type="InterPro" id="IPR018490">
    <property type="entry name" value="cNMP-bd_dom_sf"/>
</dbReference>
<dbReference type="CDD" id="cd00038">
    <property type="entry name" value="CAP_ED"/>
    <property type="match status" value="4"/>
</dbReference>
<dbReference type="PROSITE" id="PS00889">
    <property type="entry name" value="CNMP_BINDING_2"/>
    <property type="match status" value="1"/>
</dbReference>
<dbReference type="PANTHER" id="PTHR11635">
    <property type="entry name" value="CAMP-DEPENDENT PROTEIN KINASE REGULATORY CHAIN"/>
    <property type="match status" value="1"/>
</dbReference>
<dbReference type="InterPro" id="IPR050503">
    <property type="entry name" value="cAMP-dep_PK_reg_su-like"/>
</dbReference>
<feature type="domain" description="Cyclic nucleotide-binding" evidence="2">
    <location>
        <begin position="83"/>
        <end position="173"/>
    </location>
</feature>
<feature type="region of interest" description="Disordered" evidence="1">
    <location>
        <begin position="784"/>
        <end position="804"/>
    </location>
</feature>
<dbReference type="GO" id="GO:0005829">
    <property type="term" value="C:cytosol"/>
    <property type="evidence" value="ECO:0007669"/>
    <property type="project" value="TreeGrafter"/>
</dbReference>
<dbReference type="OrthoDB" id="166212at2759"/>
<proteinExistence type="predicted"/>
<evidence type="ECO:0000313" key="5">
    <source>
        <dbReference type="Proteomes" id="UP000332933"/>
    </source>
</evidence>
<dbReference type="InterPro" id="IPR000595">
    <property type="entry name" value="cNMP-bd_dom"/>
</dbReference>
<evidence type="ECO:0000313" key="4">
    <source>
        <dbReference type="EMBL" id="VFT98163.1"/>
    </source>
</evidence>
<dbReference type="GO" id="GO:0030552">
    <property type="term" value="F:cAMP binding"/>
    <property type="evidence" value="ECO:0007669"/>
    <property type="project" value="TreeGrafter"/>
</dbReference>
<dbReference type="GO" id="GO:0004862">
    <property type="term" value="F:cAMP-dependent protein kinase inhibitor activity"/>
    <property type="evidence" value="ECO:0007669"/>
    <property type="project" value="TreeGrafter"/>
</dbReference>
<accession>A0A485LHP8</accession>
<evidence type="ECO:0000259" key="2">
    <source>
        <dbReference type="PROSITE" id="PS50042"/>
    </source>
</evidence>
<feature type="compositionally biased region" description="Low complexity" evidence="1">
    <location>
        <begin position="788"/>
        <end position="800"/>
    </location>
</feature>
<dbReference type="PROSITE" id="PS50042">
    <property type="entry name" value="CNMP_BINDING_3"/>
    <property type="match status" value="4"/>
</dbReference>
<reference evidence="3" key="2">
    <citation type="submission" date="2019-06" db="EMBL/GenBank/DDBJ databases">
        <title>Genomics analysis of Aphanomyces spp. identifies a new class of oomycete effector associated with host adaptation.</title>
        <authorList>
            <person name="Gaulin E."/>
        </authorList>
    </citation>
    <scope>NUCLEOTIDE SEQUENCE</scope>
    <source>
        <strain evidence="3">CBS 578.67</strain>
    </source>
</reference>
<dbReference type="EMBL" id="CAADRA010007005">
    <property type="protein sequence ID" value="VFT98163.1"/>
    <property type="molecule type" value="Genomic_DNA"/>
</dbReference>
<protein>
    <submittedName>
        <fullName evidence="4">Aste57867_21493 protein</fullName>
    </submittedName>
</protein>
<dbReference type="EMBL" id="VJMH01006979">
    <property type="protein sequence ID" value="KAF0686651.1"/>
    <property type="molecule type" value="Genomic_DNA"/>
</dbReference>
<dbReference type="SUPFAM" id="SSF51206">
    <property type="entry name" value="cAMP-binding domain-like"/>
    <property type="match status" value="4"/>
</dbReference>
<dbReference type="SMART" id="SM00100">
    <property type="entry name" value="cNMP"/>
    <property type="match status" value="4"/>
</dbReference>
<reference evidence="4 5" key="1">
    <citation type="submission" date="2019-03" db="EMBL/GenBank/DDBJ databases">
        <authorList>
            <person name="Gaulin E."/>
            <person name="Dumas B."/>
        </authorList>
    </citation>
    <scope>NUCLEOTIDE SEQUENCE [LARGE SCALE GENOMIC DNA]</scope>
    <source>
        <strain evidence="4">CBS 568.67</strain>
    </source>
</reference>
<feature type="domain" description="Cyclic nucleotide-binding" evidence="2">
    <location>
        <begin position="475"/>
        <end position="573"/>
    </location>
</feature>
<name>A0A485LHP8_9STRA</name>
<feature type="domain" description="Cyclic nucleotide-binding" evidence="2">
    <location>
        <begin position="597"/>
        <end position="701"/>
    </location>
</feature>
<dbReference type="Gene3D" id="2.60.120.10">
    <property type="entry name" value="Jelly Rolls"/>
    <property type="match status" value="4"/>
</dbReference>
<evidence type="ECO:0000256" key="1">
    <source>
        <dbReference type="SAM" id="MobiDB-lite"/>
    </source>
</evidence>
<dbReference type="GO" id="GO:0005952">
    <property type="term" value="C:cAMP-dependent protein kinase complex"/>
    <property type="evidence" value="ECO:0007669"/>
    <property type="project" value="InterPro"/>
</dbReference>
<dbReference type="Proteomes" id="UP000332933">
    <property type="component" value="Unassembled WGS sequence"/>
</dbReference>
<feature type="region of interest" description="Disordered" evidence="1">
    <location>
        <begin position="1"/>
        <end position="31"/>
    </location>
</feature>
<evidence type="ECO:0000313" key="3">
    <source>
        <dbReference type="EMBL" id="KAF0686651.1"/>
    </source>
</evidence>
<dbReference type="AlphaFoldDB" id="A0A485LHP8"/>
<dbReference type="PANTHER" id="PTHR11635:SF166">
    <property type="entry name" value="CYCLIC NUCLEOTIDE-BINDING DOMAIN-CONTAINING PROTEIN"/>
    <property type="match status" value="1"/>
</dbReference>
<keyword evidence="5" id="KW-1185">Reference proteome</keyword>
<gene>
    <name evidence="4" type="primary">Aste57867_21493</name>
    <name evidence="3" type="ORF">As57867_021424</name>
    <name evidence="4" type="ORF">ASTE57867_21493</name>
</gene>